<dbReference type="Gene3D" id="3.10.450.50">
    <property type="match status" value="1"/>
</dbReference>
<reference evidence="2 3" key="1">
    <citation type="submission" date="2019-03" db="EMBL/GenBank/DDBJ databases">
        <title>Genomic Encyclopedia of Type Strains, Phase IV (KMG-IV): sequencing the most valuable type-strain genomes for metagenomic binning, comparative biology and taxonomic classification.</title>
        <authorList>
            <person name="Goeker M."/>
        </authorList>
    </citation>
    <scope>NUCLEOTIDE SEQUENCE [LARGE SCALE GENOMIC DNA]</scope>
    <source>
        <strain evidence="2 3">DSM 14836</strain>
    </source>
</reference>
<feature type="domain" description="SnoaL-like" evidence="1">
    <location>
        <begin position="23"/>
        <end position="145"/>
    </location>
</feature>
<protein>
    <submittedName>
        <fullName evidence="2">SnoaL-like protein</fullName>
    </submittedName>
</protein>
<dbReference type="AlphaFoldDB" id="A0A4R2NR75"/>
<dbReference type="Pfam" id="PF12680">
    <property type="entry name" value="SnoaL_2"/>
    <property type="match status" value="1"/>
</dbReference>
<sequence>MFLLTFNIVSAQTSQNSIKQIATKYIEAYGDWDFDAMKDFYDDEVFFSDPTASSAFKTEFSAKGKEKVYNFFKNIFKGQFENDKPPYVKFKVEKSFQSNNFVIFNTTFECILPISWFKKDSSEKLFVSMPFVTILEFQGNKIIKHTDYGDYSAYQEQINAQLNPK</sequence>
<keyword evidence="3" id="KW-1185">Reference proteome</keyword>
<proteinExistence type="predicted"/>
<evidence type="ECO:0000313" key="3">
    <source>
        <dbReference type="Proteomes" id="UP000294564"/>
    </source>
</evidence>
<dbReference type="SUPFAM" id="SSF54427">
    <property type="entry name" value="NTF2-like"/>
    <property type="match status" value="1"/>
</dbReference>
<name>A0A4R2NR75_9FLAO</name>
<organism evidence="2 3">
    <name type="scientific">Tenacibaculum skagerrakense</name>
    <dbReference type="NCBI Taxonomy" id="186571"/>
    <lineage>
        <taxon>Bacteria</taxon>
        <taxon>Pseudomonadati</taxon>
        <taxon>Bacteroidota</taxon>
        <taxon>Flavobacteriia</taxon>
        <taxon>Flavobacteriales</taxon>
        <taxon>Flavobacteriaceae</taxon>
        <taxon>Tenacibaculum</taxon>
    </lineage>
</organism>
<evidence type="ECO:0000313" key="2">
    <source>
        <dbReference type="EMBL" id="TCP23914.1"/>
    </source>
</evidence>
<dbReference type="InterPro" id="IPR032710">
    <property type="entry name" value="NTF2-like_dom_sf"/>
</dbReference>
<dbReference type="InterPro" id="IPR037401">
    <property type="entry name" value="SnoaL-like"/>
</dbReference>
<comment type="caution">
    <text evidence="2">The sequence shown here is derived from an EMBL/GenBank/DDBJ whole genome shotgun (WGS) entry which is preliminary data.</text>
</comment>
<accession>A0A4R2NR75</accession>
<gene>
    <name evidence="2" type="ORF">EV195_10779</name>
</gene>
<evidence type="ECO:0000259" key="1">
    <source>
        <dbReference type="Pfam" id="PF12680"/>
    </source>
</evidence>
<dbReference type="EMBL" id="SLXM01000007">
    <property type="protein sequence ID" value="TCP23914.1"/>
    <property type="molecule type" value="Genomic_DNA"/>
</dbReference>
<dbReference type="Proteomes" id="UP000294564">
    <property type="component" value="Unassembled WGS sequence"/>
</dbReference>